<dbReference type="Proteomes" id="UP000499080">
    <property type="component" value="Unassembled WGS sequence"/>
</dbReference>
<accession>A0A4Y2GD73</accession>
<feature type="non-terminal residue" evidence="1">
    <location>
        <position position="90"/>
    </location>
</feature>
<evidence type="ECO:0000313" key="2">
    <source>
        <dbReference type="Proteomes" id="UP000499080"/>
    </source>
</evidence>
<gene>
    <name evidence="1" type="ORF">AVEN_79964_1</name>
</gene>
<dbReference type="GO" id="GO:0004190">
    <property type="term" value="F:aspartic-type endopeptidase activity"/>
    <property type="evidence" value="ECO:0007669"/>
    <property type="project" value="InterPro"/>
</dbReference>
<organism evidence="1 2">
    <name type="scientific">Araneus ventricosus</name>
    <name type="common">Orbweaver spider</name>
    <name type="synonym">Epeira ventricosa</name>
    <dbReference type="NCBI Taxonomy" id="182803"/>
    <lineage>
        <taxon>Eukaryota</taxon>
        <taxon>Metazoa</taxon>
        <taxon>Ecdysozoa</taxon>
        <taxon>Arthropoda</taxon>
        <taxon>Chelicerata</taxon>
        <taxon>Arachnida</taxon>
        <taxon>Araneae</taxon>
        <taxon>Araneomorphae</taxon>
        <taxon>Entelegynae</taxon>
        <taxon>Araneoidea</taxon>
        <taxon>Araneidae</taxon>
        <taxon>Araneus</taxon>
    </lineage>
</organism>
<protein>
    <recommendedName>
        <fullName evidence="3">Peptidase A2 domain-containing protein</fullName>
    </recommendedName>
</protein>
<proteinExistence type="predicted"/>
<evidence type="ECO:0000313" key="1">
    <source>
        <dbReference type="EMBL" id="GBM51550.1"/>
    </source>
</evidence>
<sequence>MTATGDLQKVDRLFITDRKSGLRFLVDSGASASCVPAKIYRGRHSSNFMSSAANSTRIRTYGAVHLNIDIGLRRIFPFAFIIADVSHPIL</sequence>
<keyword evidence="2" id="KW-1185">Reference proteome</keyword>
<dbReference type="EMBL" id="BGPR01099109">
    <property type="protein sequence ID" value="GBM51550.1"/>
    <property type="molecule type" value="Genomic_DNA"/>
</dbReference>
<dbReference type="AlphaFoldDB" id="A0A4Y2GD73"/>
<dbReference type="OrthoDB" id="6932368at2759"/>
<dbReference type="GO" id="GO:0006508">
    <property type="term" value="P:proteolysis"/>
    <property type="evidence" value="ECO:0007669"/>
    <property type="project" value="InterPro"/>
</dbReference>
<reference evidence="1 2" key="1">
    <citation type="journal article" date="2019" name="Sci. Rep.">
        <title>Orb-weaving spider Araneus ventricosus genome elucidates the spidroin gene catalogue.</title>
        <authorList>
            <person name="Kono N."/>
            <person name="Nakamura H."/>
            <person name="Ohtoshi R."/>
            <person name="Moran D.A.P."/>
            <person name="Shinohara A."/>
            <person name="Yoshida Y."/>
            <person name="Fujiwara M."/>
            <person name="Mori M."/>
            <person name="Tomita M."/>
            <person name="Arakawa K."/>
        </authorList>
    </citation>
    <scope>NUCLEOTIDE SEQUENCE [LARGE SCALE GENOMIC DNA]</scope>
</reference>
<dbReference type="PROSITE" id="PS00141">
    <property type="entry name" value="ASP_PROTEASE"/>
    <property type="match status" value="1"/>
</dbReference>
<name>A0A4Y2GD73_ARAVE</name>
<dbReference type="InterPro" id="IPR001969">
    <property type="entry name" value="Aspartic_peptidase_AS"/>
</dbReference>
<evidence type="ECO:0008006" key="3">
    <source>
        <dbReference type="Google" id="ProtNLM"/>
    </source>
</evidence>
<comment type="caution">
    <text evidence="1">The sequence shown here is derived from an EMBL/GenBank/DDBJ whole genome shotgun (WGS) entry which is preliminary data.</text>
</comment>